<feature type="transmembrane region" description="Helical" evidence="1">
    <location>
        <begin position="63"/>
        <end position="80"/>
    </location>
</feature>
<sequence length="201" mass="23490">MTTKNYFIRSFNLILYLVLSTPICSVFGWLFNFLSVQLANISFVNLDSVKNITDTISSVSHKSALISLLLALLLTGLEIIQRLKTDSLRNYIQSVYHTFLLRHFLFQRERVQKISNLEHQTVTTINPIHKGFNRAVRKCIVDIRKDTITIFLKVPRDQQGQKILKEMEAQLKEEIVSQHADYYFSSPIRVRNQLWFTGQKR</sequence>
<reference evidence="2 3" key="1">
    <citation type="submission" date="2014-05" db="EMBL/GenBank/DDBJ databases">
        <authorList>
            <person name="Daugherty S.C."/>
            <person name="Tallon L.J."/>
            <person name="Sadzewicz L."/>
            <person name="Kilian M."/>
            <person name="Tettelin H."/>
        </authorList>
    </citation>
    <scope>NUCLEOTIDE SEQUENCE [LARGE SCALE GENOMIC DNA]</scope>
    <source>
        <strain evidence="2 3">SK608</strain>
    </source>
</reference>
<keyword evidence="1" id="KW-1133">Transmembrane helix</keyword>
<keyword evidence="1" id="KW-0472">Membrane</keyword>
<dbReference type="Proteomes" id="UP000028022">
    <property type="component" value="Unassembled WGS sequence"/>
</dbReference>
<protein>
    <submittedName>
        <fullName evidence="2">Uncharacterized protein</fullName>
    </submittedName>
</protein>
<evidence type="ECO:0000256" key="1">
    <source>
        <dbReference type="SAM" id="Phobius"/>
    </source>
</evidence>
<organism evidence="2 3">
    <name type="scientific">Streptococcus mitis</name>
    <dbReference type="NCBI Taxonomy" id="28037"/>
    <lineage>
        <taxon>Bacteria</taxon>
        <taxon>Bacillati</taxon>
        <taxon>Bacillota</taxon>
        <taxon>Bacilli</taxon>
        <taxon>Lactobacillales</taxon>
        <taxon>Streptococcaceae</taxon>
        <taxon>Streptococcus</taxon>
        <taxon>Streptococcus mitis group</taxon>
    </lineage>
</organism>
<comment type="caution">
    <text evidence="2">The sequence shown here is derived from an EMBL/GenBank/DDBJ whole genome shotgun (WGS) entry which is preliminary data.</text>
</comment>
<evidence type="ECO:0000313" key="3">
    <source>
        <dbReference type="Proteomes" id="UP000028022"/>
    </source>
</evidence>
<name>A0A081R1Q3_STRMT</name>
<dbReference type="EMBL" id="JPFZ01000006">
    <property type="protein sequence ID" value="KEQ49126.1"/>
    <property type="molecule type" value="Genomic_DNA"/>
</dbReference>
<accession>A0A081R1Q3</accession>
<feature type="transmembrane region" description="Helical" evidence="1">
    <location>
        <begin position="12"/>
        <end position="31"/>
    </location>
</feature>
<dbReference type="AlphaFoldDB" id="A0A081R1Q3"/>
<keyword evidence="1" id="KW-0812">Transmembrane</keyword>
<gene>
    <name evidence="2" type="ORF">SK608_0120</name>
</gene>
<evidence type="ECO:0000313" key="2">
    <source>
        <dbReference type="EMBL" id="KEQ49126.1"/>
    </source>
</evidence>
<proteinExistence type="predicted"/>